<name>A0A926VA09_9CYAN</name>
<reference evidence="1" key="2">
    <citation type="submission" date="2020-08" db="EMBL/GenBank/DDBJ databases">
        <authorList>
            <person name="Chen M."/>
            <person name="Teng W."/>
            <person name="Zhao L."/>
            <person name="Hu C."/>
            <person name="Zhou Y."/>
            <person name="Han B."/>
            <person name="Song L."/>
            <person name="Shu W."/>
        </authorList>
    </citation>
    <scope>NUCLEOTIDE SEQUENCE</scope>
    <source>
        <strain evidence="1">FACHB-1375</strain>
    </source>
</reference>
<keyword evidence="2" id="KW-1185">Reference proteome</keyword>
<proteinExistence type="predicted"/>
<reference evidence="1" key="1">
    <citation type="journal article" date="2015" name="ISME J.">
        <title>Draft Genome Sequence of Streptomyces incarnatus NRRL8089, which Produces the Nucleoside Antibiotic Sinefungin.</title>
        <authorList>
            <person name="Oshima K."/>
            <person name="Hattori M."/>
            <person name="Shimizu H."/>
            <person name="Fukuda K."/>
            <person name="Nemoto M."/>
            <person name="Inagaki K."/>
            <person name="Tamura T."/>
        </authorList>
    </citation>
    <scope>NUCLEOTIDE SEQUENCE</scope>
    <source>
        <strain evidence="1">FACHB-1375</strain>
    </source>
</reference>
<dbReference type="RefSeq" id="WP_190461680.1">
    <property type="nucleotide sequence ID" value="NZ_JACJPW010000004.1"/>
</dbReference>
<evidence type="ECO:0000313" key="2">
    <source>
        <dbReference type="Proteomes" id="UP000641646"/>
    </source>
</evidence>
<sequence>MKYHIALIRAIDLEGMARDAEQRKCPRHIMWQLSQQLGATIHKPAGNPVQAIDKIRGKLGSNIPEQWALGRALSEKLTSDDLIFCPGEDVGYPVAALCGAKRDRPKIVVIVHNSDRPRTRLSLKLYGLADKIDLFITPARLQADFLRRYLNLPAEKVWLLPDQTDVKFFTPGSVSPDKRRPMVMSVGLEQRDYVTLAEATKDLDIDVKVSGFSTAKLKEEYARPKSRRFPKVLPENMSCQFYEWPDLVQLYRDADIVVISLVENKFAAGIQVMHEALACKRPVIITRTRGMSEYLEIPGIVTTFNPGDVGGLREAIVHLLNNPQEAEAQAQRGHELVLKDRNSDRFVEALANRLIEMGS</sequence>
<gene>
    <name evidence="1" type="ORF">H6G03_02315</name>
</gene>
<dbReference type="Pfam" id="PF13692">
    <property type="entry name" value="Glyco_trans_1_4"/>
    <property type="match status" value="1"/>
</dbReference>
<organism evidence="1 2">
    <name type="scientific">Aerosakkonema funiforme FACHB-1375</name>
    <dbReference type="NCBI Taxonomy" id="2949571"/>
    <lineage>
        <taxon>Bacteria</taxon>
        <taxon>Bacillati</taxon>
        <taxon>Cyanobacteriota</taxon>
        <taxon>Cyanophyceae</taxon>
        <taxon>Oscillatoriophycideae</taxon>
        <taxon>Aerosakkonematales</taxon>
        <taxon>Aerosakkonemataceae</taxon>
        <taxon>Aerosakkonema</taxon>
    </lineage>
</organism>
<dbReference type="EMBL" id="JACJPW010000004">
    <property type="protein sequence ID" value="MBD2179957.1"/>
    <property type="molecule type" value="Genomic_DNA"/>
</dbReference>
<dbReference type="PANTHER" id="PTHR12526">
    <property type="entry name" value="GLYCOSYLTRANSFERASE"/>
    <property type="match status" value="1"/>
</dbReference>
<dbReference type="GO" id="GO:0016757">
    <property type="term" value="F:glycosyltransferase activity"/>
    <property type="evidence" value="ECO:0007669"/>
    <property type="project" value="TreeGrafter"/>
</dbReference>
<comment type="caution">
    <text evidence="1">The sequence shown here is derived from an EMBL/GenBank/DDBJ whole genome shotgun (WGS) entry which is preliminary data.</text>
</comment>
<dbReference type="CDD" id="cd03801">
    <property type="entry name" value="GT4_PimA-like"/>
    <property type="match status" value="1"/>
</dbReference>
<dbReference type="SUPFAM" id="SSF53756">
    <property type="entry name" value="UDP-Glycosyltransferase/glycogen phosphorylase"/>
    <property type="match status" value="1"/>
</dbReference>
<protein>
    <submittedName>
        <fullName evidence="1">Glycosyltransferase family 4 protein</fullName>
    </submittedName>
</protein>
<accession>A0A926VA09</accession>
<dbReference type="Proteomes" id="UP000641646">
    <property type="component" value="Unassembled WGS sequence"/>
</dbReference>
<dbReference type="Gene3D" id="3.40.50.2000">
    <property type="entry name" value="Glycogen Phosphorylase B"/>
    <property type="match status" value="2"/>
</dbReference>
<dbReference type="AlphaFoldDB" id="A0A926VA09"/>
<evidence type="ECO:0000313" key="1">
    <source>
        <dbReference type="EMBL" id="MBD2179957.1"/>
    </source>
</evidence>
<dbReference type="PANTHER" id="PTHR12526:SF590">
    <property type="entry name" value="ALPHA-MALTOSE-1-PHOSPHATE SYNTHASE"/>
    <property type="match status" value="1"/>
</dbReference>